<sequence length="69" mass="8212">MPFVSTCNEKRHQFDCTLERHRSSARAPNRDFFSESQRFPLSFRFRDELAPFGPRLALILLRNEFHATL</sequence>
<dbReference type="EMBL" id="BX294135">
    <property type="protein sequence ID" value="CAD72207.1"/>
    <property type="molecule type" value="Genomic_DNA"/>
</dbReference>
<dbReference type="Proteomes" id="UP000001025">
    <property type="component" value="Chromosome"/>
</dbReference>
<name>Q7UX05_RHOBA</name>
<evidence type="ECO:0000313" key="2">
    <source>
        <dbReference type="Proteomes" id="UP000001025"/>
    </source>
</evidence>
<dbReference type="EnsemblBacteria" id="CAD72207">
    <property type="protein sequence ID" value="CAD72207"/>
    <property type="gene ID" value="RB1646"/>
</dbReference>
<protein>
    <submittedName>
        <fullName evidence="1">Uncharacterized protein</fullName>
    </submittedName>
</protein>
<proteinExistence type="predicted"/>
<keyword evidence="2" id="KW-1185">Reference proteome</keyword>
<evidence type="ECO:0000313" key="1">
    <source>
        <dbReference type="EMBL" id="CAD72207.1"/>
    </source>
</evidence>
<reference evidence="1 2" key="1">
    <citation type="journal article" date="2003" name="Proc. Natl. Acad. Sci. U.S.A.">
        <title>Complete genome sequence of the marine planctomycete Pirellula sp. strain 1.</title>
        <authorList>
            <person name="Gloeckner F.O."/>
            <person name="Kube M."/>
            <person name="Bauer M."/>
            <person name="Teeling H."/>
            <person name="Lombardot T."/>
            <person name="Ludwig W."/>
            <person name="Gade D."/>
            <person name="Beck A."/>
            <person name="Borzym K."/>
            <person name="Heitmann K."/>
            <person name="Rabus R."/>
            <person name="Schlesner H."/>
            <person name="Amann R."/>
            <person name="Reinhardt R."/>
        </authorList>
    </citation>
    <scope>NUCLEOTIDE SEQUENCE [LARGE SCALE GENOMIC DNA]</scope>
    <source>
        <strain evidence="2">DSM 10527 / NCIMB 13988 / SH1</strain>
    </source>
</reference>
<dbReference type="AlphaFoldDB" id="Q7UX05"/>
<dbReference type="InParanoid" id="Q7UX05"/>
<dbReference type="STRING" id="243090.RB1646"/>
<dbReference type="KEGG" id="rba:RB1646"/>
<accession>Q7UX05</accession>
<organism evidence="1 2">
    <name type="scientific">Rhodopirellula baltica (strain DSM 10527 / NCIMB 13988 / SH1)</name>
    <dbReference type="NCBI Taxonomy" id="243090"/>
    <lineage>
        <taxon>Bacteria</taxon>
        <taxon>Pseudomonadati</taxon>
        <taxon>Planctomycetota</taxon>
        <taxon>Planctomycetia</taxon>
        <taxon>Pirellulales</taxon>
        <taxon>Pirellulaceae</taxon>
        <taxon>Rhodopirellula</taxon>
    </lineage>
</organism>
<dbReference type="HOGENOM" id="CLU_2773134_0_0_0"/>
<gene>
    <name evidence="1" type="ordered locus">RB1646</name>
</gene>